<dbReference type="InterPro" id="IPR025161">
    <property type="entry name" value="IS402-like_dom"/>
</dbReference>
<dbReference type="PANTHER" id="PTHR30007:SF1">
    <property type="entry name" value="BLR1914 PROTEIN"/>
    <property type="match status" value="1"/>
</dbReference>
<dbReference type="AlphaFoldDB" id="A0A934T033"/>
<dbReference type="RefSeq" id="WP_200598379.1">
    <property type="nucleotide sequence ID" value="NZ_JAEPBG010000034.1"/>
</dbReference>
<name>A0A934T033_9BURK</name>
<evidence type="ECO:0000313" key="4">
    <source>
        <dbReference type="Proteomes" id="UP000622890"/>
    </source>
</evidence>
<protein>
    <submittedName>
        <fullName evidence="3">IS5 family transposase</fullName>
    </submittedName>
</protein>
<dbReference type="GO" id="GO:0004803">
    <property type="term" value="F:transposase activity"/>
    <property type="evidence" value="ECO:0007669"/>
    <property type="project" value="InterPro"/>
</dbReference>
<dbReference type="Pfam" id="PF13340">
    <property type="entry name" value="DUF4096"/>
    <property type="match status" value="1"/>
</dbReference>
<dbReference type="InterPro" id="IPR002559">
    <property type="entry name" value="Transposase_11"/>
</dbReference>
<sequence length="267" mass="31065">MAKPLLPDELWNFIEPLLPARTPSPKGGRPRLSDRAALTGILFVLKTGIPWEYLPQELGCGSGMTCWRRLRDWQQAGVWQRLHLAMLHRMREYDQIHWERASVDSASVPSPHGGTLTGSNPTDRGKFGCKHHLIVDQRGLPLVVQISGANVHDSQMLCPLINALPLVAGLSGHPRRRPDKLHADKGYDYACYRRWLRQRGITPRIARRGQESKERLGRYRWVVERTIGWLHRYRRLHIRYERRAEIHLAFLYLACSLICWRFIQRFC</sequence>
<gene>
    <name evidence="3" type="ORF">JJB74_30720</name>
</gene>
<feature type="domain" description="Transposase IS4-like" evidence="1">
    <location>
        <begin position="103"/>
        <end position="258"/>
    </location>
</feature>
<evidence type="ECO:0000259" key="1">
    <source>
        <dbReference type="Pfam" id="PF01609"/>
    </source>
</evidence>
<comment type="caution">
    <text evidence="3">The sequence shown here is derived from an EMBL/GenBank/DDBJ whole genome shotgun (WGS) entry which is preliminary data.</text>
</comment>
<dbReference type="NCBIfam" id="NF033580">
    <property type="entry name" value="transpos_IS5_3"/>
    <property type="match status" value="1"/>
</dbReference>
<dbReference type="GO" id="GO:0003677">
    <property type="term" value="F:DNA binding"/>
    <property type="evidence" value="ECO:0007669"/>
    <property type="project" value="InterPro"/>
</dbReference>
<accession>A0A934T033</accession>
<dbReference type="Proteomes" id="UP000622890">
    <property type="component" value="Unassembled WGS sequence"/>
</dbReference>
<dbReference type="Pfam" id="PF01609">
    <property type="entry name" value="DDE_Tnp_1"/>
    <property type="match status" value="1"/>
</dbReference>
<dbReference type="EMBL" id="JAEPBG010000034">
    <property type="protein sequence ID" value="MBK4739008.1"/>
    <property type="molecule type" value="Genomic_DNA"/>
</dbReference>
<proteinExistence type="predicted"/>
<dbReference type="PANTHER" id="PTHR30007">
    <property type="entry name" value="PHP DOMAIN PROTEIN"/>
    <property type="match status" value="1"/>
</dbReference>
<keyword evidence="4" id="KW-1185">Reference proteome</keyword>
<dbReference type="GO" id="GO:0006313">
    <property type="term" value="P:DNA transposition"/>
    <property type="evidence" value="ECO:0007669"/>
    <property type="project" value="InterPro"/>
</dbReference>
<evidence type="ECO:0000259" key="2">
    <source>
        <dbReference type="Pfam" id="PF13340"/>
    </source>
</evidence>
<reference evidence="3" key="1">
    <citation type="submission" date="2021-01" db="EMBL/GenBank/DDBJ databases">
        <title>Genome sequence of strain Noviherbaspirillum sp. DKR-6.</title>
        <authorList>
            <person name="Chaudhary D.K."/>
        </authorList>
    </citation>
    <scope>NUCLEOTIDE SEQUENCE</scope>
    <source>
        <strain evidence="3">DKR-6</strain>
    </source>
</reference>
<evidence type="ECO:0000313" key="3">
    <source>
        <dbReference type="EMBL" id="MBK4739008.1"/>
    </source>
</evidence>
<organism evidence="3 4">
    <name type="scientific">Noviherbaspirillum pedocola</name>
    <dbReference type="NCBI Taxonomy" id="2801341"/>
    <lineage>
        <taxon>Bacteria</taxon>
        <taxon>Pseudomonadati</taxon>
        <taxon>Pseudomonadota</taxon>
        <taxon>Betaproteobacteria</taxon>
        <taxon>Burkholderiales</taxon>
        <taxon>Oxalobacteraceae</taxon>
        <taxon>Noviherbaspirillum</taxon>
    </lineage>
</organism>
<feature type="domain" description="Insertion element IS402-like" evidence="2">
    <location>
        <begin position="6"/>
        <end position="83"/>
    </location>
</feature>